<evidence type="ECO:0000256" key="1">
    <source>
        <dbReference type="ARBA" id="ARBA00004970"/>
    </source>
</evidence>
<name>A0A4R3K3M6_9FIRM</name>
<dbReference type="CDD" id="cd12110">
    <property type="entry name" value="PHP_HisPPase_Hisj_like"/>
    <property type="match status" value="1"/>
</dbReference>
<dbReference type="GO" id="GO:0005737">
    <property type="term" value="C:cytoplasm"/>
    <property type="evidence" value="ECO:0007669"/>
    <property type="project" value="TreeGrafter"/>
</dbReference>
<accession>A0A4R3K3M6</accession>
<evidence type="ECO:0000256" key="7">
    <source>
        <dbReference type="ARBA" id="ARBA00049158"/>
    </source>
</evidence>
<keyword evidence="6 8" id="KW-0368">Histidine biosynthesis</keyword>
<comment type="similarity">
    <text evidence="2 8">Belongs to the PHP hydrolase family. HisK subfamily.</text>
</comment>
<gene>
    <name evidence="10" type="ORF">EDC37_11729</name>
</gene>
<dbReference type="Gene3D" id="3.20.20.140">
    <property type="entry name" value="Metal-dependent hydrolases"/>
    <property type="match status" value="1"/>
</dbReference>
<evidence type="ECO:0000256" key="2">
    <source>
        <dbReference type="ARBA" id="ARBA00009152"/>
    </source>
</evidence>
<proteinExistence type="inferred from homology"/>
<dbReference type="RefSeq" id="WP_132551024.1">
    <property type="nucleotide sequence ID" value="NZ_SMAA01000017.1"/>
</dbReference>
<feature type="domain" description="PHP" evidence="9">
    <location>
        <begin position="4"/>
        <end position="210"/>
    </location>
</feature>
<dbReference type="InterPro" id="IPR004013">
    <property type="entry name" value="PHP_dom"/>
</dbReference>
<evidence type="ECO:0000256" key="4">
    <source>
        <dbReference type="ARBA" id="ARBA00022605"/>
    </source>
</evidence>
<dbReference type="InterPro" id="IPR010140">
    <property type="entry name" value="Histidinol_P_phosphatase_HisJ"/>
</dbReference>
<dbReference type="PANTHER" id="PTHR21039:SF0">
    <property type="entry name" value="HISTIDINOL-PHOSPHATASE"/>
    <property type="match status" value="1"/>
</dbReference>
<dbReference type="Pfam" id="PF02811">
    <property type="entry name" value="PHP"/>
    <property type="match status" value="1"/>
</dbReference>
<evidence type="ECO:0000259" key="9">
    <source>
        <dbReference type="Pfam" id="PF02811"/>
    </source>
</evidence>
<evidence type="ECO:0000256" key="8">
    <source>
        <dbReference type="RuleBase" id="RU366003"/>
    </source>
</evidence>
<evidence type="ECO:0000313" key="11">
    <source>
        <dbReference type="Proteomes" id="UP000295188"/>
    </source>
</evidence>
<reference evidence="10 11" key="1">
    <citation type="submission" date="2019-03" db="EMBL/GenBank/DDBJ databases">
        <title>Genomic Encyclopedia of Type Strains, Phase IV (KMG-IV): sequencing the most valuable type-strain genomes for metagenomic binning, comparative biology and taxonomic classification.</title>
        <authorList>
            <person name="Goeker M."/>
        </authorList>
    </citation>
    <scope>NUCLEOTIDE SEQUENCE [LARGE SCALE GENOMIC DNA]</scope>
    <source>
        <strain evidence="10 11">DSM 20467</strain>
    </source>
</reference>
<evidence type="ECO:0000256" key="6">
    <source>
        <dbReference type="ARBA" id="ARBA00023102"/>
    </source>
</evidence>
<organism evidence="10 11">
    <name type="scientific">Pectinatus cerevisiiphilus</name>
    <dbReference type="NCBI Taxonomy" id="86956"/>
    <lineage>
        <taxon>Bacteria</taxon>
        <taxon>Bacillati</taxon>
        <taxon>Bacillota</taxon>
        <taxon>Negativicutes</taxon>
        <taxon>Selenomonadales</taxon>
        <taxon>Selenomonadaceae</taxon>
        <taxon>Pectinatus</taxon>
    </lineage>
</organism>
<keyword evidence="5 8" id="KW-0378">Hydrolase</keyword>
<dbReference type="SUPFAM" id="SSF89550">
    <property type="entry name" value="PHP domain-like"/>
    <property type="match status" value="1"/>
</dbReference>
<keyword evidence="11" id="KW-1185">Reference proteome</keyword>
<protein>
    <recommendedName>
        <fullName evidence="3 8">Histidinol-phosphatase</fullName>
        <shortName evidence="8">HolPase</shortName>
        <ecNumber evidence="3 8">3.1.3.15</ecNumber>
    </recommendedName>
</protein>
<dbReference type="AlphaFoldDB" id="A0A4R3K3M6"/>
<evidence type="ECO:0000256" key="3">
    <source>
        <dbReference type="ARBA" id="ARBA00013085"/>
    </source>
</evidence>
<dbReference type="EC" id="3.1.3.15" evidence="3 8"/>
<evidence type="ECO:0000313" key="10">
    <source>
        <dbReference type="EMBL" id="TCS77257.1"/>
    </source>
</evidence>
<comment type="catalytic activity">
    <reaction evidence="7 8">
        <text>L-histidinol phosphate + H2O = L-histidinol + phosphate</text>
        <dbReference type="Rhea" id="RHEA:14465"/>
        <dbReference type="ChEBI" id="CHEBI:15377"/>
        <dbReference type="ChEBI" id="CHEBI:43474"/>
        <dbReference type="ChEBI" id="CHEBI:57699"/>
        <dbReference type="ChEBI" id="CHEBI:57980"/>
        <dbReference type="EC" id="3.1.3.15"/>
    </reaction>
</comment>
<comment type="caution">
    <text evidence="10">The sequence shown here is derived from an EMBL/GenBank/DDBJ whole genome shotgun (WGS) entry which is preliminary data.</text>
</comment>
<dbReference type="InterPro" id="IPR016195">
    <property type="entry name" value="Pol/histidinol_Pase-like"/>
</dbReference>
<dbReference type="PANTHER" id="PTHR21039">
    <property type="entry name" value="HISTIDINOL PHOSPHATASE-RELATED"/>
    <property type="match status" value="1"/>
</dbReference>
<dbReference type="GO" id="GO:0000105">
    <property type="term" value="P:L-histidine biosynthetic process"/>
    <property type="evidence" value="ECO:0007669"/>
    <property type="project" value="UniProtKB-UniRule"/>
</dbReference>
<evidence type="ECO:0000256" key="5">
    <source>
        <dbReference type="ARBA" id="ARBA00022801"/>
    </source>
</evidence>
<comment type="pathway">
    <text evidence="1 8">Amino-acid biosynthesis; L-histidine biosynthesis; L-histidine from 5-phospho-alpha-D-ribose 1-diphosphate: step 8/9.</text>
</comment>
<dbReference type="EMBL" id="SMAA01000017">
    <property type="protein sequence ID" value="TCS77257.1"/>
    <property type="molecule type" value="Genomic_DNA"/>
</dbReference>
<keyword evidence="4 8" id="KW-0028">Amino-acid biosynthesis</keyword>
<dbReference type="Proteomes" id="UP000295188">
    <property type="component" value="Unassembled WGS sequence"/>
</dbReference>
<dbReference type="GO" id="GO:0004401">
    <property type="term" value="F:histidinol-phosphatase activity"/>
    <property type="evidence" value="ECO:0007669"/>
    <property type="project" value="UniProtKB-UniRule"/>
</dbReference>
<dbReference type="UniPathway" id="UPA00031">
    <property type="reaction ID" value="UER00013"/>
</dbReference>
<sequence>MKIDYHMHFEYGSYDPSWVQGFFDSAKKRGIDEIGISEHTHGFTDFKELYYEDVICDDSFIGRFQKKWLKTNKFKCPLSDYIDFMNLLKGRGLPVKTGIEVCNFQNQEKVKAILDQYKFDYIIGSVHFLRGWAYDSSQIKDEWNRHDLRDIYEWYTEEAEKLCASGLYDILGHPFNIRIFKFLPDFDVEPYLVRVAEAMQKANMVVDINTGTYYRYPIKEISPYPEFMKVAARYHLPVITSSDAHKPEDCGAYIDDAIAYAKSFGYNTRVRFKDRVREMVPID</sequence>
<dbReference type="OrthoDB" id="9775255at2"/>